<evidence type="ECO:0000313" key="4">
    <source>
        <dbReference type="Proteomes" id="UP000724874"/>
    </source>
</evidence>
<comment type="caution">
    <text evidence="3">The sequence shown here is derived from an EMBL/GenBank/DDBJ whole genome shotgun (WGS) entry which is preliminary data.</text>
</comment>
<name>A0A9P5TGV3_GYMJU</name>
<dbReference type="Proteomes" id="UP000724874">
    <property type="component" value="Unassembled WGS sequence"/>
</dbReference>
<evidence type="ECO:0000256" key="1">
    <source>
        <dbReference type="SAM" id="MobiDB-lite"/>
    </source>
</evidence>
<dbReference type="InterPro" id="IPR003615">
    <property type="entry name" value="HNH_nuc"/>
</dbReference>
<gene>
    <name evidence="3" type="ORF">CPB84DRAFT_1883247</name>
</gene>
<sequence>MYINEDQRNVHVWCTKVTNSPGTGKKCLGLIGGIFAPAINEPGVNQVPIKLFYEWIELIIVRTSPNFLLAKGPDPREELIRAPGGQLTLQLLKRKGGQNGTLLDKNSESPLSEGHYFMFDNTNGWELITVVSMLDLDVCTPTWPELRQFNKFIKVVPKGSTVESVQGSARLSPRTGGNSNSPLLNTGTPFTIVMTPLTTEITRRPEFRDEVRNRDRKCVLTGQVPPGQSTLRLQYTIFQAAHVYPFGAVIKATFPVDLEDKARQILFDLSKADGLPNGILLTSKAHLQYDRFQWGVWVERLWKKTRSTGEGICPTLGGCKLHFIE</sequence>
<reference evidence="3" key="1">
    <citation type="submission" date="2020-11" db="EMBL/GenBank/DDBJ databases">
        <authorList>
            <consortium name="DOE Joint Genome Institute"/>
            <person name="Ahrendt S."/>
            <person name="Riley R."/>
            <person name="Andreopoulos W."/>
            <person name="LaButti K."/>
            <person name="Pangilinan J."/>
            <person name="Ruiz-duenas F.J."/>
            <person name="Barrasa J.M."/>
            <person name="Sanchez-Garcia M."/>
            <person name="Camarero S."/>
            <person name="Miyauchi S."/>
            <person name="Serrano A."/>
            <person name="Linde D."/>
            <person name="Babiker R."/>
            <person name="Drula E."/>
            <person name="Ayuso-Fernandez I."/>
            <person name="Pacheco R."/>
            <person name="Padilla G."/>
            <person name="Ferreira P."/>
            <person name="Barriuso J."/>
            <person name="Kellner H."/>
            <person name="Castanera R."/>
            <person name="Alfaro M."/>
            <person name="Ramirez L."/>
            <person name="Pisabarro A.G."/>
            <person name="Kuo A."/>
            <person name="Tritt A."/>
            <person name="Lipzen A."/>
            <person name="He G."/>
            <person name="Yan M."/>
            <person name="Ng V."/>
            <person name="Cullen D."/>
            <person name="Martin F."/>
            <person name="Rosso M.-N."/>
            <person name="Henrissat B."/>
            <person name="Hibbett D."/>
            <person name="Martinez A.T."/>
            <person name="Grigoriev I.V."/>
        </authorList>
    </citation>
    <scope>NUCLEOTIDE SEQUENCE</scope>
    <source>
        <strain evidence="3">AH 44721</strain>
    </source>
</reference>
<dbReference type="EMBL" id="JADNYJ010000187">
    <property type="protein sequence ID" value="KAF8876096.1"/>
    <property type="molecule type" value="Genomic_DNA"/>
</dbReference>
<feature type="domain" description="HNH nuclease" evidence="2">
    <location>
        <begin position="218"/>
        <end position="296"/>
    </location>
</feature>
<evidence type="ECO:0000259" key="2">
    <source>
        <dbReference type="Pfam" id="PF13391"/>
    </source>
</evidence>
<evidence type="ECO:0000313" key="3">
    <source>
        <dbReference type="EMBL" id="KAF8876096.1"/>
    </source>
</evidence>
<dbReference type="Pfam" id="PF13391">
    <property type="entry name" value="HNH_2"/>
    <property type="match status" value="1"/>
</dbReference>
<protein>
    <recommendedName>
        <fullName evidence="2">HNH nuclease domain-containing protein</fullName>
    </recommendedName>
</protein>
<feature type="region of interest" description="Disordered" evidence="1">
    <location>
        <begin position="166"/>
        <end position="185"/>
    </location>
</feature>
<organism evidence="3 4">
    <name type="scientific">Gymnopilus junonius</name>
    <name type="common">Spectacular rustgill mushroom</name>
    <name type="synonym">Gymnopilus spectabilis subsp. junonius</name>
    <dbReference type="NCBI Taxonomy" id="109634"/>
    <lineage>
        <taxon>Eukaryota</taxon>
        <taxon>Fungi</taxon>
        <taxon>Dikarya</taxon>
        <taxon>Basidiomycota</taxon>
        <taxon>Agaricomycotina</taxon>
        <taxon>Agaricomycetes</taxon>
        <taxon>Agaricomycetidae</taxon>
        <taxon>Agaricales</taxon>
        <taxon>Agaricineae</taxon>
        <taxon>Hymenogastraceae</taxon>
        <taxon>Gymnopilus</taxon>
    </lineage>
</organism>
<dbReference type="OrthoDB" id="2142759at2759"/>
<accession>A0A9P5TGV3</accession>
<proteinExistence type="predicted"/>
<keyword evidence="4" id="KW-1185">Reference proteome</keyword>
<dbReference type="AlphaFoldDB" id="A0A9P5TGV3"/>